<proteinExistence type="predicted"/>
<feature type="region of interest" description="Disordered" evidence="1">
    <location>
        <begin position="46"/>
        <end position="86"/>
    </location>
</feature>
<evidence type="ECO:0000313" key="2">
    <source>
        <dbReference type="EMBL" id="GAA4196091.1"/>
    </source>
</evidence>
<accession>A0ABP8B241</accession>
<evidence type="ECO:0000256" key="1">
    <source>
        <dbReference type="SAM" id="MobiDB-lite"/>
    </source>
</evidence>
<protein>
    <submittedName>
        <fullName evidence="2">Uncharacterized protein</fullName>
    </submittedName>
</protein>
<organism evidence="2 3">
    <name type="scientific">Streptosporangium oxazolinicum</name>
    <dbReference type="NCBI Taxonomy" id="909287"/>
    <lineage>
        <taxon>Bacteria</taxon>
        <taxon>Bacillati</taxon>
        <taxon>Actinomycetota</taxon>
        <taxon>Actinomycetes</taxon>
        <taxon>Streptosporangiales</taxon>
        <taxon>Streptosporangiaceae</taxon>
        <taxon>Streptosporangium</taxon>
    </lineage>
</organism>
<comment type="caution">
    <text evidence="2">The sequence shown here is derived from an EMBL/GenBank/DDBJ whole genome shotgun (WGS) entry which is preliminary data.</text>
</comment>
<gene>
    <name evidence="2" type="ORF">GCM10022252_42900</name>
</gene>
<sequence>MPTRSPLGKEVRTLDMKQEYASRRMTMQNKVTRVTTLTAPREVIEYRPGTPWTGTAADPPGHPPGAPGCRVRRGRRAAGSRGAGTR</sequence>
<reference evidence="3" key="1">
    <citation type="journal article" date="2019" name="Int. J. Syst. Evol. Microbiol.">
        <title>The Global Catalogue of Microorganisms (GCM) 10K type strain sequencing project: providing services to taxonomists for standard genome sequencing and annotation.</title>
        <authorList>
            <consortium name="The Broad Institute Genomics Platform"/>
            <consortium name="The Broad Institute Genome Sequencing Center for Infectious Disease"/>
            <person name="Wu L."/>
            <person name="Ma J."/>
        </authorList>
    </citation>
    <scope>NUCLEOTIDE SEQUENCE [LARGE SCALE GENOMIC DNA]</scope>
    <source>
        <strain evidence="3">JCM 17388</strain>
    </source>
</reference>
<name>A0ABP8B241_9ACTN</name>
<dbReference type="Proteomes" id="UP001501251">
    <property type="component" value="Unassembled WGS sequence"/>
</dbReference>
<keyword evidence="3" id="KW-1185">Reference proteome</keyword>
<dbReference type="EMBL" id="BAABAQ010000007">
    <property type="protein sequence ID" value="GAA4196091.1"/>
    <property type="molecule type" value="Genomic_DNA"/>
</dbReference>
<evidence type="ECO:0000313" key="3">
    <source>
        <dbReference type="Proteomes" id="UP001501251"/>
    </source>
</evidence>